<protein>
    <recommendedName>
        <fullName evidence="2">C2H2-type domain-containing protein</fullName>
    </recommendedName>
</protein>
<dbReference type="Gene3D" id="3.30.160.60">
    <property type="entry name" value="Classic Zinc Finger"/>
    <property type="match status" value="1"/>
</dbReference>
<keyword evidence="1" id="KW-0862">Zinc</keyword>
<keyword evidence="1" id="KW-0479">Metal-binding</keyword>
<dbReference type="InterPro" id="IPR013087">
    <property type="entry name" value="Znf_C2H2_type"/>
</dbReference>
<evidence type="ECO:0000313" key="3">
    <source>
        <dbReference type="EMBL" id="GFT63328.1"/>
    </source>
</evidence>
<dbReference type="InterPro" id="IPR036236">
    <property type="entry name" value="Znf_C2H2_sf"/>
</dbReference>
<dbReference type="AlphaFoldDB" id="A0A8X6PGA0"/>
<dbReference type="Proteomes" id="UP000887013">
    <property type="component" value="Unassembled WGS sequence"/>
</dbReference>
<evidence type="ECO:0000256" key="1">
    <source>
        <dbReference type="PROSITE-ProRule" id="PRU00042"/>
    </source>
</evidence>
<accession>A0A8X6PGA0</accession>
<keyword evidence="1" id="KW-0863">Zinc-finger</keyword>
<keyword evidence="4" id="KW-1185">Reference proteome</keyword>
<evidence type="ECO:0000259" key="2">
    <source>
        <dbReference type="PROSITE" id="PS50157"/>
    </source>
</evidence>
<gene>
    <name evidence="3" type="ORF">NPIL_503101</name>
</gene>
<evidence type="ECO:0000313" key="4">
    <source>
        <dbReference type="Proteomes" id="UP000887013"/>
    </source>
</evidence>
<organism evidence="3 4">
    <name type="scientific">Nephila pilipes</name>
    <name type="common">Giant wood spider</name>
    <name type="synonym">Nephila maculata</name>
    <dbReference type="NCBI Taxonomy" id="299642"/>
    <lineage>
        <taxon>Eukaryota</taxon>
        <taxon>Metazoa</taxon>
        <taxon>Ecdysozoa</taxon>
        <taxon>Arthropoda</taxon>
        <taxon>Chelicerata</taxon>
        <taxon>Arachnida</taxon>
        <taxon>Araneae</taxon>
        <taxon>Araneomorphae</taxon>
        <taxon>Entelegynae</taxon>
        <taxon>Araneoidea</taxon>
        <taxon>Nephilidae</taxon>
        <taxon>Nephila</taxon>
    </lineage>
</organism>
<comment type="caution">
    <text evidence="3">The sequence shown here is derived from an EMBL/GenBank/DDBJ whole genome shotgun (WGS) entry which is preliminary data.</text>
</comment>
<dbReference type="GO" id="GO:0008270">
    <property type="term" value="F:zinc ion binding"/>
    <property type="evidence" value="ECO:0007669"/>
    <property type="project" value="UniProtKB-KW"/>
</dbReference>
<dbReference type="PROSITE" id="PS00028">
    <property type="entry name" value="ZINC_FINGER_C2H2_1"/>
    <property type="match status" value="1"/>
</dbReference>
<dbReference type="PROSITE" id="PS50157">
    <property type="entry name" value="ZINC_FINGER_C2H2_2"/>
    <property type="match status" value="1"/>
</dbReference>
<feature type="domain" description="C2H2-type" evidence="2">
    <location>
        <begin position="184"/>
        <end position="211"/>
    </location>
</feature>
<name>A0A8X6PGA0_NEPPI</name>
<dbReference type="SMART" id="SM00355">
    <property type="entry name" value="ZnF_C2H2"/>
    <property type="match status" value="2"/>
</dbReference>
<dbReference type="EMBL" id="BMAW01019433">
    <property type="protein sequence ID" value="GFT63328.1"/>
    <property type="molecule type" value="Genomic_DNA"/>
</dbReference>
<proteinExistence type="predicted"/>
<feature type="non-terminal residue" evidence="3">
    <location>
        <position position="1"/>
    </location>
</feature>
<reference evidence="3" key="1">
    <citation type="submission" date="2020-08" db="EMBL/GenBank/DDBJ databases">
        <title>Multicomponent nature underlies the extraordinary mechanical properties of spider dragline silk.</title>
        <authorList>
            <person name="Kono N."/>
            <person name="Nakamura H."/>
            <person name="Mori M."/>
            <person name="Yoshida Y."/>
            <person name="Ohtoshi R."/>
            <person name="Malay A.D."/>
            <person name="Moran D.A.P."/>
            <person name="Tomita M."/>
            <person name="Numata K."/>
            <person name="Arakawa K."/>
        </authorList>
    </citation>
    <scope>NUCLEOTIDE SEQUENCE</scope>
</reference>
<dbReference type="SUPFAM" id="SSF57667">
    <property type="entry name" value="beta-beta-alpha zinc fingers"/>
    <property type="match status" value="1"/>
</dbReference>
<sequence>VGEEPQKFAFFRQMNCCEKTYWKLSSKSVKKKSSELNRKISLSKDERSWEEMAIKHPGKVQSRIPKRIYGEMLPKRKLQPLESVNSFLRPSTSRGITREHREKVIPNDKKREHKETNTLSTVRNEVPQKRSDFDASFNSKEIQKEKKMAVEKYQKLHCGFCKKLISANDFAEHRLQHIIIEYPYGCEICKRRFQRKGHLTEHVKCHPLSEHIKWFRD</sequence>